<feature type="transmembrane region" description="Helical" evidence="1">
    <location>
        <begin position="59"/>
        <end position="82"/>
    </location>
</feature>
<dbReference type="OrthoDB" id="7057004at2"/>
<dbReference type="InterPro" id="IPR010699">
    <property type="entry name" value="DUF1275"/>
</dbReference>
<proteinExistence type="predicted"/>
<dbReference type="AlphaFoldDB" id="A0A1I6KPW3"/>
<sequence>MNQQKKMSESLYTAFLLAIVGGFLDAYSYIVRGHVFANAQTGNIVLLALNLAKSNFSLAFYYLIPILAFITGTLTTEILKYLFYKNRFIHWRQIILLVEVLFLIIVSFLPNGSMNSFANIILSFVCSMQVQSFRKINGNSYATTMCTGNLRSGTEQLFSFLLTKEKAHVYKCFSYFGVIVFFLLGAYVGSFLISYFGIKSILFCCILLMAVCILLSPSISLPEQ</sequence>
<feature type="transmembrane region" description="Helical" evidence="1">
    <location>
        <begin position="200"/>
        <end position="221"/>
    </location>
</feature>
<dbReference type="PANTHER" id="PTHR37314:SF4">
    <property type="entry name" value="UPF0700 TRANSMEMBRANE PROTEIN YOAK"/>
    <property type="match status" value="1"/>
</dbReference>
<protein>
    <submittedName>
        <fullName evidence="2">Uncharacterized membrane protein YoaK, UPF0700 family</fullName>
    </submittedName>
</protein>
<evidence type="ECO:0000313" key="3">
    <source>
        <dbReference type="Proteomes" id="UP000199659"/>
    </source>
</evidence>
<keyword evidence="1" id="KW-1133">Transmembrane helix</keyword>
<name>A0A1I6KPW3_9FIRM</name>
<evidence type="ECO:0000256" key="1">
    <source>
        <dbReference type="SAM" id="Phobius"/>
    </source>
</evidence>
<feature type="transmembrane region" description="Helical" evidence="1">
    <location>
        <begin position="12"/>
        <end position="30"/>
    </location>
</feature>
<organism evidence="2 3">
    <name type="scientific">Anaeromicropila populeti</name>
    <dbReference type="NCBI Taxonomy" id="37658"/>
    <lineage>
        <taxon>Bacteria</taxon>
        <taxon>Bacillati</taxon>
        <taxon>Bacillota</taxon>
        <taxon>Clostridia</taxon>
        <taxon>Lachnospirales</taxon>
        <taxon>Lachnospiraceae</taxon>
        <taxon>Anaeromicropila</taxon>
    </lineage>
</organism>
<feature type="transmembrane region" description="Helical" evidence="1">
    <location>
        <begin position="94"/>
        <end position="110"/>
    </location>
</feature>
<dbReference type="EMBL" id="FOYZ01000010">
    <property type="protein sequence ID" value="SFR93256.1"/>
    <property type="molecule type" value="Genomic_DNA"/>
</dbReference>
<dbReference type="RefSeq" id="WP_092561395.1">
    <property type="nucleotide sequence ID" value="NZ_FOYZ01000010.1"/>
</dbReference>
<keyword evidence="1" id="KW-0472">Membrane</keyword>
<gene>
    <name evidence="2" type="ORF">SAMN05661086_02558</name>
</gene>
<accession>A0A1I6KPW3</accession>
<keyword evidence="3" id="KW-1185">Reference proteome</keyword>
<feature type="transmembrane region" description="Helical" evidence="1">
    <location>
        <begin position="172"/>
        <end position="194"/>
    </location>
</feature>
<keyword evidence="1" id="KW-0812">Transmembrane</keyword>
<dbReference type="PANTHER" id="PTHR37314">
    <property type="entry name" value="SLR0142 PROTEIN"/>
    <property type="match status" value="1"/>
</dbReference>
<dbReference type="Proteomes" id="UP000199659">
    <property type="component" value="Unassembled WGS sequence"/>
</dbReference>
<reference evidence="2 3" key="1">
    <citation type="submission" date="2016-10" db="EMBL/GenBank/DDBJ databases">
        <authorList>
            <person name="de Groot N.N."/>
        </authorList>
    </citation>
    <scope>NUCLEOTIDE SEQUENCE [LARGE SCALE GENOMIC DNA]</scope>
    <source>
        <strain evidence="2 3">743A</strain>
    </source>
</reference>
<evidence type="ECO:0000313" key="2">
    <source>
        <dbReference type="EMBL" id="SFR93256.1"/>
    </source>
</evidence>
<dbReference type="STRING" id="37658.SAMN05661086_02558"/>
<dbReference type="Pfam" id="PF06912">
    <property type="entry name" value="DUF1275"/>
    <property type="match status" value="1"/>
</dbReference>